<dbReference type="GO" id="GO:0005737">
    <property type="term" value="C:cytoplasm"/>
    <property type="evidence" value="ECO:0007669"/>
    <property type="project" value="UniProtKB-SubCell"/>
</dbReference>
<feature type="chain" id="PRO_5012180423" description="J domain-containing protein" evidence="7">
    <location>
        <begin position="26"/>
        <end position="584"/>
    </location>
</feature>
<evidence type="ECO:0000256" key="2">
    <source>
        <dbReference type="ARBA" id="ARBA00004496"/>
    </source>
</evidence>
<evidence type="ECO:0000313" key="9">
    <source>
        <dbReference type="EMBL" id="PHJ25845.1"/>
    </source>
</evidence>
<feature type="compositionally biased region" description="Low complexity" evidence="6">
    <location>
        <begin position="321"/>
        <end position="330"/>
    </location>
</feature>
<dbReference type="RefSeq" id="XP_067927491.1">
    <property type="nucleotide sequence ID" value="XM_068060538.1"/>
</dbReference>
<protein>
    <recommendedName>
        <fullName evidence="8">J domain-containing protein</fullName>
    </recommendedName>
</protein>
<dbReference type="PROSITE" id="PS50076">
    <property type="entry name" value="DNAJ_2"/>
    <property type="match status" value="1"/>
</dbReference>
<dbReference type="GeneID" id="94423749"/>
<feature type="compositionally biased region" description="Low complexity" evidence="6">
    <location>
        <begin position="525"/>
        <end position="534"/>
    </location>
</feature>
<feature type="compositionally biased region" description="Polar residues" evidence="6">
    <location>
        <begin position="493"/>
        <end position="514"/>
    </location>
</feature>
<keyword evidence="10" id="KW-1185">Reference proteome</keyword>
<feature type="region of interest" description="Disordered" evidence="6">
    <location>
        <begin position="277"/>
        <end position="330"/>
    </location>
</feature>
<dbReference type="SMART" id="SM00271">
    <property type="entry name" value="DnaJ"/>
    <property type="match status" value="1"/>
</dbReference>
<dbReference type="PRINTS" id="PR00625">
    <property type="entry name" value="JDOMAIN"/>
</dbReference>
<organism evidence="9 10">
    <name type="scientific">Cystoisospora suis</name>
    <dbReference type="NCBI Taxonomy" id="483139"/>
    <lineage>
        <taxon>Eukaryota</taxon>
        <taxon>Sar</taxon>
        <taxon>Alveolata</taxon>
        <taxon>Apicomplexa</taxon>
        <taxon>Conoidasida</taxon>
        <taxon>Coccidia</taxon>
        <taxon>Eucoccidiorida</taxon>
        <taxon>Eimeriorina</taxon>
        <taxon>Sarcocystidae</taxon>
        <taxon>Cystoisospora</taxon>
    </lineage>
</organism>
<dbReference type="EMBL" id="MIGC01000129">
    <property type="protein sequence ID" value="PHJ25845.1"/>
    <property type="molecule type" value="Genomic_DNA"/>
</dbReference>
<evidence type="ECO:0000256" key="5">
    <source>
        <dbReference type="ARBA" id="ARBA00023242"/>
    </source>
</evidence>
<dbReference type="Proteomes" id="UP000221165">
    <property type="component" value="Unassembled WGS sequence"/>
</dbReference>
<dbReference type="InterPro" id="IPR052094">
    <property type="entry name" value="Pre-mRNA-splicing_ERAD"/>
</dbReference>
<feature type="domain" description="J" evidence="8">
    <location>
        <begin position="48"/>
        <end position="127"/>
    </location>
</feature>
<dbReference type="Gene3D" id="1.10.287.110">
    <property type="entry name" value="DnaJ domain"/>
    <property type="match status" value="1"/>
</dbReference>
<feature type="region of interest" description="Disordered" evidence="6">
    <location>
        <begin position="559"/>
        <end position="584"/>
    </location>
</feature>
<dbReference type="PANTHER" id="PTHR44313">
    <property type="entry name" value="DNAJ HOMOLOG SUBFAMILY C MEMBER 17"/>
    <property type="match status" value="1"/>
</dbReference>
<evidence type="ECO:0000256" key="3">
    <source>
        <dbReference type="ARBA" id="ARBA00022490"/>
    </source>
</evidence>
<dbReference type="AlphaFoldDB" id="A0A2C6LGX2"/>
<dbReference type="InterPro" id="IPR001623">
    <property type="entry name" value="DnaJ_domain"/>
</dbReference>
<feature type="region of interest" description="Disordered" evidence="6">
    <location>
        <begin position="376"/>
        <end position="426"/>
    </location>
</feature>
<evidence type="ECO:0000256" key="4">
    <source>
        <dbReference type="ARBA" id="ARBA00023186"/>
    </source>
</evidence>
<proteinExistence type="predicted"/>
<name>A0A2C6LGX2_9APIC</name>
<sequence length="584" mass="63753">MKSERKVTSFRCSLVLTVFVKMAGGGLPPGGDSLLSPSPLPELLLGMCPYAVLGILPSDSSSSTSTSFFASVTVKAIATAYRKAALRAHPDKNKGREAEAAQEFVRIQAAFSFLSCEDTRSSYHGYLEKKERHEQLLAERRKSHTQADEKKRKLAEDLQRKEEAFLAKKTASWNSSYDRGGGGAGRGGNEEDRERLRRIRERNEKLLEEHREQCRTKSSVYDTLKQNKQQRESSEQGYGIGVHGATGAAPVFSRVDEEEEELDDLLKRSVYVQWHLDGTTPPPTAPSGVSSSSSSPPAAVATADGHGHPNLSQKTKGVDGPSPFSSSPVTPSLLSSLFTPLHALYIYGFTSSSGLVAFATRERAIQSALEFQRQQKALRKSGSSLSSSRKPHPKEGQDVKGFSERRESEESSAKTTDAKEEEEKTRQPIRYKVKLADQVENLKETLRLLKEDTEGGGIPSDGEALKTGPSFSSSSFPGGVKIHEDNVHRWRPFSSTARTTTTNADAMRFSSASTRALDPRLPQTSSAHPSSSSSQTVIRTTSLAEFEAATLRQLREAAAKKKALTRQAIPRQPSPDVVVLDGDG</sequence>
<dbReference type="SUPFAM" id="SSF46565">
    <property type="entry name" value="Chaperone J-domain"/>
    <property type="match status" value="1"/>
</dbReference>
<keyword evidence="3" id="KW-0963">Cytoplasm</keyword>
<feature type="signal peptide" evidence="7">
    <location>
        <begin position="1"/>
        <end position="25"/>
    </location>
</feature>
<feature type="region of interest" description="Disordered" evidence="6">
    <location>
        <begin position="492"/>
        <end position="538"/>
    </location>
</feature>
<accession>A0A2C6LGX2</accession>
<evidence type="ECO:0000256" key="6">
    <source>
        <dbReference type="SAM" id="MobiDB-lite"/>
    </source>
</evidence>
<feature type="compositionally biased region" description="Polar residues" evidence="6">
    <location>
        <begin position="216"/>
        <end position="227"/>
    </location>
</feature>
<evidence type="ECO:0000256" key="1">
    <source>
        <dbReference type="ARBA" id="ARBA00004123"/>
    </source>
</evidence>
<comment type="subcellular location">
    <subcellularLocation>
        <location evidence="2">Cytoplasm</location>
    </subcellularLocation>
    <subcellularLocation>
        <location evidence="1">Nucleus</location>
    </subcellularLocation>
</comment>
<dbReference type="GO" id="GO:0000390">
    <property type="term" value="P:spliceosomal complex disassembly"/>
    <property type="evidence" value="ECO:0007669"/>
    <property type="project" value="TreeGrafter"/>
</dbReference>
<evidence type="ECO:0000256" key="7">
    <source>
        <dbReference type="SAM" id="SignalP"/>
    </source>
</evidence>
<dbReference type="OrthoDB" id="332635at2759"/>
<keyword evidence="4" id="KW-0143">Chaperone</keyword>
<feature type="compositionally biased region" description="Basic and acidic residues" evidence="6">
    <location>
        <begin position="393"/>
        <end position="426"/>
    </location>
</feature>
<reference evidence="9 10" key="1">
    <citation type="journal article" date="2017" name="Int. J. Parasitol.">
        <title>The genome of the protozoan parasite Cystoisospora suis and a reverse vaccinology approach to identify vaccine candidates.</title>
        <authorList>
            <person name="Palmieri N."/>
            <person name="Shrestha A."/>
            <person name="Ruttkowski B."/>
            <person name="Beck T."/>
            <person name="Vogl C."/>
            <person name="Tomley F."/>
            <person name="Blake D.P."/>
            <person name="Joachim A."/>
        </authorList>
    </citation>
    <scope>NUCLEOTIDE SEQUENCE [LARGE SCALE GENOMIC DNA]</scope>
    <source>
        <strain evidence="9 10">Wien I</strain>
    </source>
</reference>
<dbReference type="CDD" id="cd06257">
    <property type="entry name" value="DnaJ"/>
    <property type="match status" value="1"/>
</dbReference>
<feature type="compositionally biased region" description="Low complexity" evidence="6">
    <location>
        <begin position="468"/>
        <end position="479"/>
    </location>
</feature>
<evidence type="ECO:0000313" key="10">
    <source>
        <dbReference type="Proteomes" id="UP000221165"/>
    </source>
</evidence>
<feature type="region of interest" description="Disordered" evidence="6">
    <location>
        <begin position="451"/>
        <end position="479"/>
    </location>
</feature>
<dbReference type="VEuPathDB" id="ToxoDB:CSUI_000304"/>
<dbReference type="Pfam" id="PF00226">
    <property type="entry name" value="DnaJ"/>
    <property type="match status" value="1"/>
</dbReference>
<feature type="region of interest" description="Disordered" evidence="6">
    <location>
        <begin position="209"/>
        <end position="242"/>
    </location>
</feature>
<evidence type="ECO:0000259" key="8">
    <source>
        <dbReference type="PROSITE" id="PS50076"/>
    </source>
</evidence>
<keyword evidence="7" id="KW-0732">Signal</keyword>
<dbReference type="GO" id="GO:0005681">
    <property type="term" value="C:spliceosomal complex"/>
    <property type="evidence" value="ECO:0007669"/>
    <property type="project" value="TreeGrafter"/>
</dbReference>
<dbReference type="InterPro" id="IPR036869">
    <property type="entry name" value="J_dom_sf"/>
</dbReference>
<gene>
    <name evidence="9" type="ORF">CSUI_000304</name>
</gene>
<comment type="caution">
    <text evidence="9">The sequence shown here is derived from an EMBL/GenBank/DDBJ whole genome shotgun (WGS) entry which is preliminary data.</text>
</comment>
<dbReference type="PANTHER" id="PTHR44313:SF1">
    <property type="entry name" value="DNAJ HOMOLOG SUBFAMILY C MEMBER 17"/>
    <property type="match status" value="1"/>
</dbReference>
<keyword evidence="5" id="KW-0539">Nucleus</keyword>
<feature type="compositionally biased region" description="Low complexity" evidence="6">
    <location>
        <begin position="286"/>
        <end position="303"/>
    </location>
</feature>